<feature type="domain" description="DUF3152" evidence="2">
    <location>
        <begin position="96"/>
        <end position="269"/>
    </location>
</feature>
<organism evidence="3 4">
    <name type="scientific">Demequina lignilytica</name>
    <dbReference type="NCBI Taxonomy" id="3051663"/>
    <lineage>
        <taxon>Bacteria</taxon>
        <taxon>Bacillati</taxon>
        <taxon>Actinomycetota</taxon>
        <taxon>Actinomycetes</taxon>
        <taxon>Micrococcales</taxon>
        <taxon>Demequinaceae</taxon>
        <taxon>Demequina</taxon>
    </lineage>
</organism>
<dbReference type="RefSeq" id="WP_301159764.1">
    <property type="nucleotide sequence ID" value="NZ_JAUHQB010000002.1"/>
</dbReference>
<dbReference type="Proteomes" id="UP001172756">
    <property type="component" value="Unassembled WGS sequence"/>
</dbReference>
<dbReference type="Pfam" id="PF11350">
    <property type="entry name" value="DUF3152"/>
    <property type="match status" value="1"/>
</dbReference>
<evidence type="ECO:0000313" key="3">
    <source>
        <dbReference type="EMBL" id="MDN4482692.1"/>
    </source>
</evidence>
<comment type="caution">
    <text evidence="3">The sequence shown here is derived from an EMBL/GenBank/DDBJ whole genome shotgun (WGS) entry which is preliminary data.</text>
</comment>
<gene>
    <name evidence="3" type="ORF">QQ002_03955</name>
</gene>
<accession>A0AB35MG17</accession>
<sequence length="292" mass="30052">MERGSRGLFAGRRIRRPRLWVSVVTVIAAFGLGIGAGYATGLVPGLYARWTAAPEASASPSASASATPTVSVGPLAPIDRELDEADGLAGLISLVVPDEGDGTFSAVPGTTAEVDGGGPVRYVRIDVEDGLDVATTAFRDFVMDTLNDPRGWGSEGRQQFVLTDGAADIRIVLASPVTAAGLCAPTDSDAAGEADGSSSPSPTADLTCEAQGIVPLSLYDWAAGLSRYEDDRTGSRRYQLAHSVGYVLGDEAGTCTSGEASVMVVQETMPAECSVNPWPFPDASVPEPSASA</sequence>
<keyword evidence="1" id="KW-0472">Membrane</keyword>
<reference evidence="3 4" key="1">
    <citation type="submission" date="2023-06" db="EMBL/GenBank/DDBJ databases">
        <title>SYSU T0a273.</title>
        <authorList>
            <person name="Gao L."/>
            <person name="Fang B.-Z."/>
            <person name="Li W.-J."/>
        </authorList>
    </citation>
    <scope>NUCLEOTIDE SEQUENCE [LARGE SCALE GENOMIC DNA]</scope>
    <source>
        <strain evidence="3 4">SYSU T0a273</strain>
    </source>
</reference>
<feature type="transmembrane region" description="Helical" evidence="1">
    <location>
        <begin position="20"/>
        <end position="39"/>
    </location>
</feature>
<name>A0AB35MG17_9MICO</name>
<dbReference type="EMBL" id="JAUHQB010000002">
    <property type="protein sequence ID" value="MDN4482692.1"/>
    <property type="molecule type" value="Genomic_DNA"/>
</dbReference>
<dbReference type="AlphaFoldDB" id="A0AB35MG17"/>
<dbReference type="InterPro" id="IPR022603">
    <property type="entry name" value="DUF3152"/>
</dbReference>
<protein>
    <submittedName>
        <fullName evidence="3">DUF3152 domain-containing protein</fullName>
    </submittedName>
</protein>
<proteinExistence type="predicted"/>
<keyword evidence="1" id="KW-0812">Transmembrane</keyword>
<keyword evidence="1" id="KW-1133">Transmembrane helix</keyword>
<evidence type="ECO:0000256" key="1">
    <source>
        <dbReference type="SAM" id="Phobius"/>
    </source>
</evidence>
<evidence type="ECO:0000259" key="2">
    <source>
        <dbReference type="Pfam" id="PF11350"/>
    </source>
</evidence>
<evidence type="ECO:0000313" key="4">
    <source>
        <dbReference type="Proteomes" id="UP001172756"/>
    </source>
</evidence>